<dbReference type="Pfam" id="PF01740">
    <property type="entry name" value="STAS"/>
    <property type="match status" value="1"/>
</dbReference>
<evidence type="ECO:0000259" key="3">
    <source>
        <dbReference type="PROSITE" id="PS50801"/>
    </source>
</evidence>
<dbReference type="InterPro" id="IPR002645">
    <property type="entry name" value="STAS_dom"/>
</dbReference>
<accession>A0A3Q9BYV4</accession>
<dbReference type="InterPro" id="IPR036513">
    <property type="entry name" value="STAS_dom_sf"/>
</dbReference>
<evidence type="ECO:0000256" key="1">
    <source>
        <dbReference type="ARBA" id="ARBA00009013"/>
    </source>
</evidence>
<dbReference type="NCBIfam" id="TIGR00377">
    <property type="entry name" value="ant_ant_sig"/>
    <property type="match status" value="1"/>
</dbReference>
<evidence type="ECO:0000313" key="4">
    <source>
        <dbReference type="EMBL" id="AZP15518.1"/>
    </source>
</evidence>
<dbReference type="EMBL" id="CP034463">
    <property type="protein sequence ID" value="AZP15518.1"/>
    <property type="molecule type" value="Genomic_DNA"/>
</dbReference>
<dbReference type="Proteomes" id="UP000280197">
    <property type="component" value="Chromosome"/>
</dbReference>
<dbReference type="Gene3D" id="3.30.750.24">
    <property type="entry name" value="STAS domain"/>
    <property type="match status" value="1"/>
</dbReference>
<feature type="domain" description="STAS" evidence="3">
    <location>
        <begin position="19"/>
        <end position="98"/>
    </location>
</feature>
<dbReference type="PANTHER" id="PTHR33495:SF2">
    <property type="entry name" value="ANTI-SIGMA FACTOR ANTAGONIST TM_1081-RELATED"/>
    <property type="match status" value="1"/>
</dbReference>
<name>A0A3Q9BYV4_9ACTN</name>
<gene>
    <name evidence="4" type="ORF">EJC51_05045</name>
</gene>
<keyword evidence="5" id="KW-1185">Reference proteome</keyword>
<organism evidence="4 5">
    <name type="scientific">Streptomyces aquilus</name>
    <dbReference type="NCBI Taxonomy" id="2548456"/>
    <lineage>
        <taxon>Bacteria</taxon>
        <taxon>Bacillati</taxon>
        <taxon>Actinomycetota</taxon>
        <taxon>Actinomycetes</taxon>
        <taxon>Kitasatosporales</taxon>
        <taxon>Streptomycetaceae</taxon>
        <taxon>Streptomyces</taxon>
    </lineage>
</organism>
<dbReference type="PROSITE" id="PS50801">
    <property type="entry name" value="STAS"/>
    <property type="match status" value="1"/>
</dbReference>
<comment type="similarity">
    <text evidence="1 2">Belongs to the anti-sigma-factor antagonist family.</text>
</comment>
<sequence>MFKDHEESTPCHTERLVGGTIVVEVQGEIDLCTGPPLSARLDALTAGPFPDLVLDLRPVSFVDCSGLRALCRARNRVLARGGRFRLVTESARLLGILRCVDLGDAFEVLSRPPEGVVPTPRPDLVPVDVG</sequence>
<dbReference type="InterPro" id="IPR003658">
    <property type="entry name" value="Anti-sigma_ant"/>
</dbReference>
<dbReference type="KEGG" id="saqu:EJC51_05045"/>
<reference evidence="4 5" key="1">
    <citation type="submission" date="2018-12" db="EMBL/GenBank/DDBJ databases">
        <authorList>
            <person name="Li K."/>
        </authorList>
    </citation>
    <scope>NUCLEOTIDE SEQUENCE [LARGE SCALE GENOMIC DNA]</scope>
    <source>
        <strain evidence="5">CR22</strain>
    </source>
</reference>
<proteinExistence type="inferred from homology"/>
<evidence type="ECO:0000313" key="5">
    <source>
        <dbReference type="Proteomes" id="UP000280197"/>
    </source>
</evidence>
<dbReference type="PANTHER" id="PTHR33495">
    <property type="entry name" value="ANTI-SIGMA FACTOR ANTAGONIST TM_1081-RELATED-RELATED"/>
    <property type="match status" value="1"/>
</dbReference>
<dbReference type="GO" id="GO:0043856">
    <property type="term" value="F:anti-sigma factor antagonist activity"/>
    <property type="evidence" value="ECO:0007669"/>
    <property type="project" value="InterPro"/>
</dbReference>
<dbReference type="AlphaFoldDB" id="A0A3Q9BYV4"/>
<dbReference type="RefSeq" id="WP_126269897.1">
    <property type="nucleotide sequence ID" value="NZ_CP034463.1"/>
</dbReference>
<dbReference type="CDD" id="cd07043">
    <property type="entry name" value="STAS_anti-anti-sigma_factors"/>
    <property type="match status" value="1"/>
</dbReference>
<evidence type="ECO:0000256" key="2">
    <source>
        <dbReference type="RuleBase" id="RU003749"/>
    </source>
</evidence>
<dbReference type="SUPFAM" id="SSF52091">
    <property type="entry name" value="SpoIIaa-like"/>
    <property type="match status" value="1"/>
</dbReference>
<protein>
    <recommendedName>
        <fullName evidence="2">Anti-sigma factor antagonist</fullName>
    </recommendedName>
</protein>